<comment type="caution">
    <text evidence="1">The sequence shown here is derived from an EMBL/GenBank/DDBJ whole genome shotgun (WGS) entry which is preliminary data.</text>
</comment>
<accession>A0AA39JGR5</accession>
<dbReference type="Proteomes" id="UP001175226">
    <property type="component" value="Unassembled WGS sequence"/>
</dbReference>
<keyword evidence="2" id="KW-1185">Reference proteome</keyword>
<name>A0AA39JGR5_9AGAR</name>
<proteinExistence type="predicted"/>
<dbReference type="EMBL" id="JAUEPT010000031">
    <property type="protein sequence ID" value="KAK0441039.1"/>
    <property type="molecule type" value="Genomic_DNA"/>
</dbReference>
<evidence type="ECO:0000313" key="1">
    <source>
        <dbReference type="EMBL" id="KAK0441039.1"/>
    </source>
</evidence>
<reference evidence="1" key="1">
    <citation type="submission" date="2023-06" db="EMBL/GenBank/DDBJ databases">
        <authorList>
            <consortium name="Lawrence Berkeley National Laboratory"/>
            <person name="Ahrendt S."/>
            <person name="Sahu N."/>
            <person name="Indic B."/>
            <person name="Wong-Bajracharya J."/>
            <person name="Merenyi Z."/>
            <person name="Ke H.-M."/>
            <person name="Monk M."/>
            <person name="Kocsube S."/>
            <person name="Drula E."/>
            <person name="Lipzen A."/>
            <person name="Balint B."/>
            <person name="Henrissat B."/>
            <person name="Andreopoulos B."/>
            <person name="Martin F.M."/>
            <person name="Harder C.B."/>
            <person name="Rigling D."/>
            <person name="Ford K.L."/>
            <person name="Foster G.D."/>
            <person name="Pangilinan J."/>
            <person name="Papanicolaou A."/>
            <person name="Barry K."/>
            <person name="LaButti K."/>
            <person name="Viragh M."/>
            <person name="Koriabine M."/>
            <person name="Yan M."/>
            <person name="Riley R."/>
            <person name="Champramary S."/>
            <person name="Plett K.L."/>
            <person name="Tsai I.J."/>
            <person name="Slot J."/>
            <person name="Sipos G."/>
            <person name="Plett J."/>
            <person name="Nagy L.G."/>
            <person name="Grigoriev I.V."/>
        </authorList>
    </citation>
    <scope>NUCLEOTIDE SEQUENCE</scope>
    <source>
        <strain evidence="1">FPL87.14</strain>
    </source>
</reference>
<sequence length="237" mass="27329">MTLKFIMRRREGSSWGGIERRKRMHQGHLFIENRRQWPVLALFPPNTGIDGDVLWPYFTSGFMLMTRLPVILAKFDSRPGVWARSWIDGNGMDGGGIYGPIEPPRRHVEGPPHSVGRPRDECGEFWPDATYWIPASKQRGSFVTRHLVEEESETCGGWCWAQRRGHFTQDLAQCENGTRVLIDGLQLDKYKILEGADTSRGADVYMRMLVCGQCARDGMRGWRDVRGWREWTGMSRR</sequence>
<organism evidence="1 2">
    <name type="scientific">Armillaria borealis</name>
    <dbReference type="NCBI Taxonomy" id="47425"/>
    <lineage>
        <taxon>Eukaryota</taxon>
        <taxon>Fungi</taxon>
        <taxon>Dikarya</taxon>
        <taxon>Basidiomycota</taxon>
        <taxon>Agaricomycotina</taxon>
        <taxon>Agaricomycetes</taxon>
        <taxon>Agaricomycetidae</taxon>
        <taxon>Agaricales</taxon>
        <taxon>Marasmiineae</taxon>
        <taxon>Physalacriaceae</taxon>
        <taxon>Armillaria</taxon>
    </lineage>
</organism>
<dbReference type="AlphaFoldDB" id="A0AA39JGR5"/>
<protein>
    <submittedName>
        <fullName evidence="1">Uncharacterized protein</fullName>
    </submittedName>
</protein>
<gene>
    <name evidence="1" type="ORF">EV421DRAFT_1736947</name>
</gene>
<evidence type="ECO:0000313" key="2">
    <source>
        <dbReference type="Proteomes" id="UP001175226"/>
    </source>
</evidence>